<comment type="caution">
    <text evidence="5">The sequence shown here is derived from an EMBL/GenBank/DDBJ whole genome shotgun (WGS) entry which is preliminary data.</text>
</comment>
<keyword evidence="4" id="KW-0479">Metal-binding</keyword>
<evidence type="ECO:0000256" key="2">
    <source>
        <dbReference type="ARBA" id="ARBA00022741"/>
    </source>
</evidence>
<evidence type="ECO:0000256" key="3">
    <source>
        <dbReference type="ARBA" id="ARBA00022840"/>
    </source>
</evidence>
<dbReference type="InterPro" id="IPR024185">
    <property type="entry name" value="FTHF_cligase-like_sf"/>
</dbReference>
<dbReference type="Gene3D" id="3.40.50.10420">
    <property type="entry name" value="NagB/RpiA/CoA transferase-like"/>
    <property type="match status" value="1"/>
</dbReference>
<dbReference type="SUPFAM" id="SSF100950">
    <property type="entry name" value="NagB/RpiA/CoA transferase-like"/>
    <property type="match status" value="1"/>
</dbReference>
<keyword evidence="4" id="KW-0460">Magnesium</keyword>
<dbReference type="PANTHER" id="PTHR23407">
    <property type="entry name" value="ATPASE INHIBITOR/5-FORMYLTETRAHYDROFOLATE CYCLO-LIGASE"/>
    <property type="match status" value="1"/>
</dbReference>
<keyword evidence="5" id="KW-0436">Ligase</keyword>
<evidence type="ECO:0000313" key="6">
    <source>
        <dbReference type="Proteomes" id="UP001595740"/>
    </source>
</evidence>
<keyword evidence="6" id="KW-1185">Reference proteome</keyword>
<keyword evidence="2 4" id="KW-0547">Nucleotide-binding</keyword>
<sequence length="206" mass="22697">MTVDRVALRRELRARRRALPASERIAAADRLAAHLLALPFAPASGYVAGYWAMDGEIALHAWQLKLPRECVYCLPVLHHDQRLRFAPWRPGDGLVSNQHGIPEPDIAPSSLLDPEQMTLVVTPLVGFDGNGHRLGMGGGWYDRSFAFRHRQPAPPWLVGAAFDVQRIDALDRADWDVALDAVCTESTTHDCRPASITANPIDANPA</sequence>
<comment type="cofactor">
    <cofactor evidence="4">
        <name>Mg(2+)</name>
        <dbReference type="ChEBI" id="CHEBI:18420"/>
    </cofactor>
</comment>
<name>A0ABV7RMD5_9GAMM</name>
<dbReference type="Pfam" id="PF01812">
    <property type="entry name" value="5-FTHF_cyc-lig"/>
    <property type="match status" value="1"/>
</dbReference>
<dbReference type="InterPro" id="IPR002698">
    <property type="entry name" value="FTHF_cligase"/>
</dbReference>
<gene>
    <name evidence="5" type="ORF">ACFOLC_07205</name>
</gene>
<dbReference type="InterPro" id="IPR037171">
    <property type="entry name" value="NagB/RpiA_transferase-like"/>
</dbReference>
<organism evidence="5 6">
    <name type="scientific">Lysobacter cavernae</name>
    <dbReference type="NCBI Taxonomy" id="1685901"/>
    <lineage>
        <taxon>Bacteria</taxon>
        <taxon>Pseudomonadati</taxon>
        <taxon>Pseudomonadota</taxon>
        <taxon>Gammaproteobacteria</taxon>
        <taxon>Lysobacterales</taxon>
        <taxon>Lysobacteraceae</taxon>
        <taxon>Lysobacter</taxon>
    </lineage>
</organism>
<dbReference type="PIRSF" id="PIRSF006806">
    <property type="entry name" value="FTHF_cligase"/>
    <property type="match status" value="1"/>
</dbReference>
<dbReference type="PANTHER" id="PTHR23407:SF1">
    <property type="entry name" value="5-FORMYLTETRAHYDROFOLATE CYCLO-LIGASE"/>
    <property type="match status" value="1"/>
</dbReference>
<dbReference type="RefSeq" id="WP_386758578.1">
    <property type="nucleotide sequence ID" value="NZ_JBHRXK010000003.1"/>
</dbReference>
<dbReference type="EC" id="6.3.3.2" evidence="4"/>
<dbReference type="Proteomes" id="UP001595740">
    <property type="component" value="Unassembled WGS sequence"/>
</dbReference>
<accession>A0ABV7RMD5</accession>
<protein>
    <recommendedName>
        <fullName evidence="4">5-formyltetrahydrofolate cyclo-ligase</fullName>
        <ecNumber evidence="4">6.3.3.2</ecNumber>
    </recommendedName>
</protein>
<dbReference type="NCBIfam" id="TIGR02727">
    <property type="entry name" value="MTHFS_bact"/>
    <property type="match status" value="1"/>
</dbReference>
<dbReference type="GO" id="GO:0030272">
    <property type="term" value="F:5-formyltetrahydrofolate cyclo-ligase activity"/>
    <property type="evidence" value="ECO:0007669"/>
    <property type="project" value="UniProtKB-EC"/>
</dbReference>
<comment type="catalytic activity">
    <reaction evidence="4">
        <text>(6S)-5-formyl-5,6,7,8-tetrahydrofolate + ATP = (6R)-5,10-methenyltetrahydrofolate + ADP + phosphate</text>
        <dbReference type="Rhea" id="RHEA:10488"/>
        <dbReference type="ChEBI" id="CHEBI:30616"/>
        <dbReference type="ChEBI" id="CHEBI:43474"/>
        <dbReference type="ChEBI" id="CHEBI:57455"/>
        <dbReference type="ChEBI" id="CHEBI:57457"/>
        <dbReference type="ChEBI" id="CHEBI:456216"/>
        <dbReference type="EC" id="6.3.3.2"/>
    </reaction>
</comment>
<keyword evidence="3 4" id="KW-0067">ATP-binding</keyword>
<reference evidence="6" key="1">
    <citation type="journal article" date="2019" name="Int. J. Syst. Evol. Microbiol.">
        <title>The Global Catalogue of Microorganisms (GCM) 10K type strain sequencing project: providing services to taxonomists for standard genome sequencing and annotation.</title>
        <authorList>
            <consortium name="The Broad Institute Genomics Platform"/>
            <consortium name="The Broad Institute Genome Sequencing Center for Infectious Disease"/>
            <person name="Wu L."/>
            <person name="Ma J."/>
        </authorList>
    </citation>
    <scope>NUCLEOTIDE SEQUENCE [LARGE SCALE GENOMIC DNA]</scope>
    <source>
        <strain evidence="6">KCTC 42875</strain>
    </source>
</reference>
<comment type="similarity">
    <text evidence="1 4">Belongs to the 5-formyltetrahydrofolate cyclo-ligase family.</text>
</comment>
<evidence type="ECO:0000313" key="5">
    <source>
        <dbReference type="EMBL" id="MFC3550804.1"/>
    </source>
</evidence>
<evidence type="ECO:0000256" key="1">
    <source>
        <dbReference type="ARBA" id="ARBA00010638"/>
    </source>
</evidence>
<dbReference type="EMBL" id="JBHRXK010000003">
    <property type="protein sequence ID" value="MFC3550804.1"/>
    <property type="molecule type" value="Genomic_DNA"/>
</dbReference>
<proteinExistence type="inferred from homology"/>
<evidence type="ECO:0000256" key="4">
    <source>
        <dbReference type="RuleBase" id="RU361279"/>
    </source>
</evidence>